<reference evidence="2 3" key="1">
    <citation type="submission" date="2018-08" db="EMBL/GenBank/DDBJ databases">
        <title>A genome reference for cultivated species of the human gut microbiota.</title>
        <authorList>
            <person name="Zou Y."/>
            <person name="Xue W."/>
            <person name="Luo G."/>
        </authorList>
    </citation>
    <scope>NUCLEOTIDE SEQUENCE [LARGE SCALE GENOMIC DNA]</scope>
    <source>
        <strain evidence="2 3">TF09-3</strain>
    </source>
</reference>
<dbReference type="AlphaFoldDB" id="A0A3E4Q345"/>
<feature type="transmembrane region" description="Helical" evidence="1">
    <location>
        <begin position="114"/>
        <end position="139"/>
    </location>
</feature>
<dbReference type="RefSeq" id="WP_117658578.1">
    <property type="nucleotide sequence ID" value="NZ_QSRA01000001.1"/>
</dbReference>
<keyword evidence="1" id="KW-1133">Transmembrane helix</keyword>
<name>A0A3E4Q345_9FIRM</name>
<dbReference type="EMBL" id="QSRA01000001">
    <property type="protein sequence ID" value="RGK86375.1"/>
    <property type="molecule type" value="Genomic_DNA"/>
</dbReference>
<evidence type="ECO:0000313" key="3">
    <source>
        <dbReference type="Proteomes" id="UP000261324"/>
    </source>
</evidence>
<keyword evidence="1" id="KW-0812">Transmembrane</keyword>
<evidence type="ECO:0000256" key="1">
    <source>
        <dbReference type="SAM" id="Phobius"/>
    </source>
</evidence>
<dbReference type="InterPro" id="IPR010540">
    <property type="entry name" value="CmpB_TMEM229"/>
</dbReference>
<comment type="caution">
    <text evidence="2">The sequence shown here is derived from an EMBL/GenBank/DDBJ whole genome shotgun (WGS) entry which is preliminary data.</text>
</comment>
<organism evidence="2 3">
    <name type="scientific">Dorea formicigenerans</name>
    <dbReference type="NCBI Taxonomy" id="39486"/>
    <lineage>
        <taxon>Bacteria</taxon>
        <taxon>Bacillati</taxon>
        <taxon>Bacillota</taxon>
        <taxon>Clostridia</taxon>
        <taxon>Lachnospirales</taxon>
        <taxon>Lachnospiraceae</taxon>
        <taxon>Dorea</taxon>
    </lineage>
</organism>
<feature type="transmembrane region" description="Helical" evidence="1">
    <location>
        <begin position="12"/>
        <end position="32"/>
    </location>
</feature>
<proteinExistence type="predicted"/>
<accession>A0A3E4Q345</accession>
<feature type="transmembrane region" description="Helical" evidence="1">
    <location>
        <begin position="75"/>
        <end position="94"/>
    </location>
</feature>
<evidence type="ECO:0000313" key="2">
    <source>
        <dbReference type="EMBL" id="RGK86375.1"/>
    </source>
</evidence>
<sequence>MKNSLSKKNIYLKNISEYLVLWAVGGCIYYGIEVLFRGFSHISMFMLGGLCMQFFTWQGRLTEWQDALPRQITRCTIFVVSMEFITGIIVNKWYHLAVWDYSDMPLQLWGQICLPFALIFSFLCTMGILLSGYLLHWFYKEPMPHYRIW</sequence>
<keyword evidence="1" id="KW-0472">Membrane</keyword>
<protein>
    <recommendedName>
        <fullName evidence="4">ABC-transporter type IV</fullName>
    </recommendedName>
</protein>
<gene>
    <name evidence="2" type="ORF">DXC93_00690</name>
</gene>
<dbReference type="Proteomes" id="UP000261324">
    <property type="component" value="Unassembled WGS sequence"/>
</dbReference>
<evidence type="ECO:0008006" key="4">
    <source>
        <dbReference type="Google" id="ProtNLM"/>
    </source>
</evidence>
<dbReference type="Pfam" id="PF06541">
    <property type="entry name" value="ABC_trans_CmpB"/>
    <property type="match status" value="1"/>
</dbReference>